<accession>A0A226E180</accession>
<feature type="signal peptide" evidence="2">
    <location>
        <begin position="1"/>
        <end position="22"/>
    </location>
</feature>
<proteinExistence type="predicted"/>
<comment type="caution">
    <text evidence="3">The sequence shown here is derived from an EMBL/GenBank/DDBJ whole genome shotgun (WGS) entry which is preliminary data.</text>
</comment>
<evidence type="ECO:0000313" key="3">
    <source>
        <dbReference type="EMBL" id="OXA51038.1"/>
    </source>
</evidence>
<gene>
    <name evidence="3" type="ORF">Fcan01_14508</name>
</gene>
<dbReference type="AlphaFoldDB" id="A0A226E180"/>
<name>A0A226E180_FOLCA</name>
<keyword evidence="4" id="KW-1185">Reference proteome</keyword>
<reference evidence="3 4" key="1">
    <citation type="submission" date="2015-12" db="EMBL/GenBank/DDBJ databases">
        <title>The genome of Folsomia candida.</title>
        <authorList>
            <person name="Faddeeva A."/>
            <person name="Derks M.F."/>
            <person name="Anvar Y."/>
            <person name="Smit S."/>
            <person name="Van Straalen N."/>
            <person name="Roelofs D."/>
        </authorList>
    </citation>
    <scope>NUCLEOTIDE SEQUENCE [LARGE SCALE GENOMIC DNA]</scope>
    <source>
        <strain evidence="3 4">VU population</strain>
        <tissue evidence="3">Whole body</tissue>
    </source>
</reference>
<evidence type="ECO:0000313" key="4">
    <source>
        <dbReference type="Proteomes" id="UP000198287"/>
    </source>
</evidence>
<dbReference type="EMBL" id="LNIX01000008">
    <property type="protein sequence ID" value="OXA51038.1"/>
    <property type="molecule type" value="Genomic_DNA"/>
</dbReference>
<keyword evidence="1" id="KW-0812">Transmembrane</keyword>
<keyword evidence="1" id="KW-0472">Membrane</keyword>
<evidence type="ECO:0000256" key="1">
    <source>
        <dbReference type="SAM" id="Phobius"/>
    </source>
</evidence>
<sequence>MFFPGRNILLTLFVALPPPTFSKTNQEPVNIGFIFSLPWDVSNTLRAPIAGPLSIALAASLALICFAGLAFAPVWWIFGLPPRRYHMHSVPTDDDLVERRGFDLNLNPDNLFDQGNNYTTSRSINYPDFTESLFLFVPPFRDECRKLLACHSHGFLSFLPNWFVRTYHFFSNKLLNIPTEFKSAIVDGMEDQGSCMTRYKDCDLDIVTLAKRTLFYNIPTGWRELWQLEMIQE</sequence>
<organism evidence="3 4">
    <name type="scientific">Folsomia candida</name>
    <name type="common">Springtail</name>
    <dbReference type="NCBI Taxonomy" id="158441"/>
    <lineage>
        <taxon>Eukaryota</taxon>
        <taxon>Metazoa</taxon>
        <taxon>Ecdysozoa</taxon>
        <taxon>Arthropoda</taxon>
        <taxon>Hexapoda</taxon>
        <taxon>Collembola</taxon>
        <taxon>Entomobryomorpha</taxon>
        <taxon>Isotomoidea</taxon>
        <taxon>Isotomidae</taxon>
        <taxon>Proisotominae</taxon>
        <taxon>Folsomia</taxon>
    </lineage>
</organism>
<protein>
    <submittedName>
        <fullName evidence="3">Uncharacterized protein</fullName>
    </submittedName>
</protein>
<feature type="chain" id="PRO_5012375431" evidence="2">
    <location>
        <begin position="23"/>
        <end position="233"/>
    </location>
</feature>
<evidence type="ECO:0000256" key="2">
    <source>
        <dbReference type="SAM" id="SignalP"/>
    </source>
</evidence>
<keyword evidence="1" id="KW-1133">Transmembrane helix</keyword>
<keyword evidence="2" id="KW-0732">Signal</keyword>
<dbReference type="OMA" id="ERHESYQ"/>
<feature type="transmembrane region" description="Helical" evidence="1">
    <location>
        <begin position="55"/>
        <end position="78"/>
    </location>
</feature>
<dbReference type="Proteomes" id="UP000198287">
    <property type="component" value="Unassembled WGS sequence"/>
</dbReference>